<dbReference type="InterPro" id="IPR011335">
    <property type="entry name" value="Restrct_endonuc-II-like"/>
</dbReference>
<organism evidence="4 5">
    <name type="scientific">Fibrobacter intestinalis</name>
    <dbReference type="NCBI Taxonomy" id="28122"/>
    <lineage>
        <taxon>Bacteria</taxon>
        <taxon>Pseudomonadati</taxon>
        <taxon>Fibrobacterota</taxon>
        <taxon>Fibrobacteria</taxon>
        <taxon>Fibrobacterales</taxon>
        <taxon>Fibrobacteraceae</taxon>
        <taxon>Fibrobacter</taxon>
    </lineage>
</organism>
<dbReference type="InterPro" id="IPR015314">
    <property type="entry name" value="Restrct_endonuc_II_EcoRV"/>
</dbReference>
<dbReference type="GO" id="GO:0003677">
    <property type="term" value="F:DNA binding"/>
    <property type="evidence" value="ECO:0007669"/>
    <property type="project" value="InterPro"/>
</dbReference>
<evidence type="ECO:0000256" key="2">
    <source>
        <dbReference type="ARBA" id="ARBA00022759"/>
    </source>
</evidence>
<sequence>MNDIGKFKKSFETSLNEFVASLSEVVATEDGSWTIKGFIDAYKNIYTISADTKIISKILEIHLFPQIMEFAQRFGYKVVLADKQNWYPDLTFVCEENESIKFAVDIKTTFRRNGKTAGFTLGSHGSYFKERNKSKNIQFPYNQYAAHYCLGIVYTRNEIPDSEQLNIYKTEEIDATQSMVGYRKVTRVKKLESIVSVIKDFDFFVAEKWKIASDKQGSGNTANIGSISDIEDLKEGNGVFSSLGEKIFDEYWMNFGTAVLIKDGKPLKIKNIRDFLEFKGRLDLLEKINPKYLPRN</sequence>
<dbReference type="GO" id="GO:0004519">
    <property type="term" value="F:endonuclease activity"/>
    <property type="evidence" value="ECO:0007669"/>
    <property type="project" value="UniProtKB-KW"/>
</dbReference>
<dbReference type="GO" id="GO:0016787">
    <property type="term" value="F:hydrolase activity"/>
    <property type="evidence" value="ECO:0007669"/>
    <property type="project" value="UniProtKB-KW"/>
</dbReference>
<dbReference type="Pfam" id="PF09233">
    <property type="entry name" value="Endonuc-EcoRV"/>
    <property type="match status" value="2"/>
</dbReference>
<evidence type="ECO:0000256" key="1">
    <source>
        <dbReference type="ARBA" id="ARBA00022722"/>
    </source>
</evidence>
<gene>
    <name evidence="4" type="ORF">SAMN02745108_01515</name>
</gene>
<protein>
    <submittedName>
        <fullName evidence="4">Restriction endonuclease EcoRV</fullName>
    </submittedName>
</protein>
<proteinExistence type="predicted"/>
<name>A0A1T4N9T8_9BACT</name>
<dbReference type="SUPFAM" id="SSF52980">
    <property type="entry name" value="Restriction endonuclease-like"/>
    <property type="match status" value="1"/>
</dbReference>
<dbReference type="CDD" id="cd22323">
    <property type="entry name" value="EcoRV-like"/>
    <property type="match status" value="1"/>
</dbReference>
<accession>A0A1T4N9T8</accession>
<keyword evidence="1" id="KW-0540">Nuclease</keyword>
<evidence type="ECO:0000313" key="5">
    <source>
        <dbReference type="Proteomes" id="UP000190449"/>
    </source>
</evidence>
<keyword evidence="2 4" id="KW-0255">Endonuclease</keyword>
<dbReference type="InterPro" id="IPR037057">
    <property type="entry name" value="DNA_rep_MutH/T2_RE_sf"/>
</dbReference>
<evidence type="ECO:0000313" key="4">
    <source>
        <dbReference type="EMBL" id="SJZ75608.1"/>
    </source>
</evidence>
<dbReference type="Gene3D" id="3.40.600.10">
    <property type="entry name" value="DNA mismatch repair MutH/Restriction endonuclease, type II"/>
    <property type="match status" value="1"/>
</dbReference>
<dbReference type="STRING" id="28122.SAMN02745108_01515"/>
<dbReference type="AlphaFoldDB" id="A0A1T4N9T8"/>
<reference evidence="4 5" key="1">
    <citation type="submission" date="2017-02" db="EMBL/GenBank/DDBJ databases">
        <authorList>
            <person name="Peterson S.W."/>
        </authorList>
    </citation>
    <scope>NUCLEOTIDE SEQUENCE [LARGE SCALE GENOMIC DNA]</scope>
    <source>
        <strain evidence="4 5">ATCC 43854</strain>
    </source>
</reference>
<dbReference type="Proteomes" id="UP000190449">
    <property type="component" value="Unassembled WGS sequence"/>
</dbReference>
<evidence type="ECO:0000256" key="3">
    <source>
        <dbReference type="ARBA" id="ARBA00022801"/>
    </source>
</evidence>
<keyword evidence="3" id="KW-0378">Hydrolase</keyword>
<dbReference type="EMBL" id="FUWU01000023">
    <property type="protein sequence ID" value="SJZ75608.1"/>
    <property type="molecule type" value="Genomic_DNA"/>
</dbReference>